<feature type="domain" description="MULE transposase" evidence="1">
    <location>
        <begin position="1"/>
        <end position="64"/>
    </location>
</feature>
<dbReference type="AlphaFoldDB" id="A0AAV2ZI29"/>
<protein>
    <recommendedName>
        <fullName evidence="1">MULE transposase domain-containing protein</fullName>
    </recommendedName>
</protein>
<proteinExistence type="predicted"/>
<keyword evidence="3" id="KW-1185">Reference proteome</keyword>
<organism evidence="2 3">
    <name type="scientific">Lagenidium giganteum</name>
    <dbReference type="NCBI Taxonomy" id="4803"/>
    <lineage>
        <taxon>Eukaryota</taxon>
        <taxon>Sar</taxon>
        <taxon>Stramenopiles</taxon>
        <taxon>Oomycota</taxon>
        <taxon>Peronosporomycetes</taxon>
        <taxon>Pythiales</taxon>
        <taxon>Pythiaceae</taxon>
    </lineage>
</organism>
<evidence type="ECO:0000313" key="2">
    <source>
        <dbReference type="EMBL" id="DBA04572.1"/>
    </source>
</evidence>
<dbReference type="InterPro" id="IPR018289">
    <property type="entry name" value="MULE_transposase_dom"/>
</dbReference>
<accession>A0AAV2ZI29</accession>
<gene>
    <name evidence="2" type="ORF">N0F65_011120</name>
</gene>
<sequence length="119" mass="12797">VHIDTTYKTNLKGLPVICVGVSDAARTYHVVAVFLTSHENQKHFEKVFRGLKSAYENVSGTALRLCYVMAVAASTSNNTTTGSITHVCLRLVECGGYSCKIEVRLTSDTVSVIGAAILC</sequence>
<comment type="caution">
    <text evidence="2">The sequence shown here is derived from an EMBL/GenBank/DDBJ whole genome shotgun (WGS) entry which is preliminary data.</text>
</comment>
<dbReference type="Proteomes" id="UP001146120">
    <property type="component" value="Unassembled WGS sequence"/>
</dbReference>
<feature type="non-terminal residue" evidence="2">
    <location>
        <position position="1"/>
    </location>
</feature>
<name>A0AAV2ZI29_9STRA</name>
<dbReference type="EMBL" id="DAKRPA010000007">
    <property type="protein sequence ID" value="DBA04572.1"/>
    <property type="molecule type" value="Genomic_DNA"/>
</dbReference>
<evidence type="ECO:0000313" key="3">
    <source>
        <dbReference type="Proteomes" id="UP001146120"/>
    </source>
</evidence>
<dbReference type="Pfam" id="PF10551">
    <property type="entry name" value="MULE"/>
    <property type="match status" value="1"/>
</dbReference>
<reference evidence="2" key="2">
    <citation type="journal article" date="2023" name="Microbiol Resour">
        <title>Decontamination and Annotation of the Draft Genome Sequence of the Oomycete Lagenidium giganteum ARSEF 373.</title>
        <authorList>
            <person name="Morgan W.R."/>
            <person name="Tartar A."/>
        </authorList>
    </citation>
    <scope>NUCLEOTIDE SEQUENCE</scope>
    <source>
        <strain evidence="2">ARSEF 373</strain>
    </source>
</reference>
<evidence type="ECO:0000259" key="1">
    <source>
        <dbReference type="Pfam" id="PF10551"/>
    </source>
</evidence>
<reference evidence="2" key="1">
    <citation type="submission" date="2022-11" db="EMBL/GenBank/DDBJ databases">
        <authorList>
            <person name="Morgan W.R."/>
            <person name="Tartar A."/>
        </authorList>
    </citation>
    <scope>NUCLEOTIDE SEQUENCE</scope>
    <source>
        <strain evidence="2">ARSEF 373</strain>
    </source>
</reference>